<keyword evidence="2" id="KW-0472">Membrane</keyword>
<evidence type="ECO:0000313" key="4">
    <source>
        <dbReference type="Proteomes" id="UP000530660"/>
    </source>
</evidence>
<evidence type="ECO:0000256" key="1">
    <source>
        <dbReference type="SAM" id="MobiDB-lite"/>
    </source>
</evidence>
<gene>
    <name evidence="3" type="ORF">F1559_001142</name>
</gene>
<organism evidence="3 4">
    <name type="scientific">Cyanidiococcus yangmingshanensis</name>
    <dbReference type="NCBI Taxonomy" id="2690220"/>
    <lineage>
        <taxon>Eukaryota</taxon>
        <taxon>Rhodophyta</taxon>
        <taxon>Bangiophyceae</taxon>
        <taxon>Cyanidiales</taxon>
        <taxon>Cyanidiaceae</taxon>
        <taxon>Cyanidiococcus</taxon>
    </lineage>
</organism>
<feature type="transmembrane region" description="Helical" evidence="2">
    <location>
        <begin position="382"/>
        <end position="402"/>
    </location>
</feature>
<feature type="transmembrane region" description="Helical" evidence="2">
    <location>
        <begin position="487"/>
        <end position="507"/>
    </location>
</feature>
<proteinExistence type="predicted"/>
<feature type="transmembrane region" description="Helical" evidence="2">
    <location>
        <begin position="267"/>
        <end position="287"/>
    </location>
</feature>
<feature type="transmembrane region" description="Helical" evidence="2">
    <location>
        <begin position="414"/>
        <end position="440"/>
    </location>
</feature>
<keyword evidence="2" id="KW-0812">Transmembrane</keyword>
<feature type="transmembrane region" description="Helical" evidence="2">
    <location>
        <begin position="725"/>
        <end position="748"/>
    </location>
</feature>
<feature type="transmembrane region" description="Helical" evidence="2">
    <location>
        <begin position="351"/>
        <end position="370"/>
    </location>
</feature>
<name>A0A7J7IMA1_9RHOD</name>
<reference evidence="3 4" key="1">
    <citation type="journal article" date="2020" name="J. Phycol.">
        <title>Comparative genome analysis reveals Cyanidiococcus gen. nov., a new extremophilic red algal genus sister to Cyanidioschyzon (Cyanidioschyzonaceae, Rhodophyta).</title>
        <authorList>
            <person name="Liu S.-L."/>
            <person name="Chiang Y.-R."/>
            <person name="Yoon H.S."/>
            <person name="Fu H.-Y."/>
        </authorList>
    </citation>
    <scope>NUCLEOTIDE SEQUENCE [LARGE SCALE GENOMIC DNA]</scope>
    <source>
        <strain evidence="3 4">THAL066</strain>
    </source>
</reference>
<sequence>MAGREREQAGGETSSRWLSASLGRLWRPLSRSALPAPGNEFMGAPDWDCRWTTWFYVYFMSIATVLGTGVLGLPVSLYRCGIGPFLAFFTVTAFAESCAVVIAVELLQRTQAHTGLIPNMREVAESKASDGTARRPSGVFMEDKLAGTTSSTATSSSELHFFGPYAATAPARSRGASAELDGAGDAFSMEPDGAAMIALRMPHATDERHRHRYLPAASDAERAGAFAPERGVETNSALTAPWTAVSHETPSLPVMARLFFKQRWLRLLFEAAVYLHFISIMISYGLAGPQAYGSLFRSSSEAAPKQALAGALIAPKWSIALFCLGGTALLVFFLSAVLPVLTIATGLKATLLVVIVLVVGILGAEIANPWHNQASAFLEPFLMGTVALGGLTTVMPVTYARLGGEPSARGVRRYRAAVIAGLGTCYLLNVVWCISVLAVVPQTAEDWSNQIGNSTGPSLEMANAMGEISTVPLIAALERYHAKAAPVVAVLVNIFITISITVSFLVIGSGLRHMIDGVAIAWASAQTRHQCSTSDEDESIRNGGSNRRGRTAPAPLGNDGPAEDHERDSAQIAGGSRTRSHHGAGSRPYHAFEKRPPEVTHYDADEIGVAHMIGTSRDLAEDLIDQNRDGVVAEEFTNTATSYEQPRRPAAVHQNHHATIRFVRDTLRVHYLDGRAESARILGRHGGFCIPRPEPRLWFLPSADAVLGSERSADWCPRAAAGPSFALDVLFLFCFLWLGCGIGCSLVVTETIAR</sequence>
<comment type="caution">
    <text evidence="3">The sequence shown here is derived from an EMBL/GenBank/DDBJ whole genome shotgun (WGS) entry which is preliminary data.</text>
</comment>
<protein>
    <submittedName>
        <fullName evidence="3">Uncharacterized protein</fullName>
    </submittedName>
</protein>
<evidence type="ECO:0000256" key="2">
    <source>
        <dbReference type="SAM" id="Phobius"/>
    </source>
</evidence>
<keyword evidence="2" id="KW-1133">Transmembrane helix</keyword>
<dbReference type="OrthoDB" id="19473at2759"/>
<evidence type="ECO:0000313" key="3">
    <source>
        <dbReference type="EMBL" id="KAF6003774.1"/>
    </source>
</evidence>
<dbReference type="AlphaFoldDB" id="A0A7J7IMA1"/>
<accession>A0A7J7IMA1</accession>
<feature type="transmembrane region" description="Helical" evidence="2">
    <location>
        <begin position="319"/>
        <end position="344"/>
    </location>
</feature>
<keyword evidence="4" id="KW-1185">Reference proteome</keyword>
<dbReference type="PANTHER" id="PTHR16189:SF6">
    <property type="entry name" value="AMINO ACID TRANSPORTER TRANSMEMBRANE DOMAIN-CONTAINING PROTEIN"/>
    <property type="match status" value="1"/>
</dbReference>
<feature type="transmembrane region" description="Helical" evidence="2">
    <location>
        <begin position="85"/>
        <end position="107"/>
    </location>
</feature>
<feature type="region of interest" description="Disordered" evidence="1">
    <location>
        <begin position="528"/>
        <end position="598"/>
    </location>
</feature>
<dbReference type="EMBL" id="VWRR01000005">
    <property type="protein sequence ID" value="KAF6003774.1"/>
    <property type="molecule type" value="Genomic_DNA"/>
</dbReference>
<dbReference type="PANTHER" id="PTHR16189">
    <property type="entry name" value="TRANSMEMBRANE PROTEIN 104-RELATED"/>
    <property type="match status" value="1"/>
</dbReference>
<feature type="transmembrane region" description="Helical" evidence="2">
    <location>
        <begin position="55"/>
        <end position="73"/>
    </location>
</feature>
<dbReference type="Proteomes" id="UP000530660">
    <property type="component" value="Unassembled WGS sequence"/>
</dbReference>